<keyword evidence="1" id="KW-0472">Membrane</keyword>
<evidence type="ECO:0000313" key="3">
    <source>
        <dbReference type="Proteomes" id="UP000246964"/>
    </source>
</evidence>
<evidence type="ECO:0000256" key="1">
    <source>
        <dbReference type="SAM" id="Phobius"/>
    </source>
</evidence>
<dbReference type="Proteomes" id="UP000246964">
    <property type="component" value="Unassembled WGS sequence"/>
</dbReference>
<evidence type="ECO:0000313" key="2">
    <source>
        <dbReference type="EMBL" id="PWW11178.1"/>
    </source>
</evidence>
<dbReference type="AlphaFoldDB" id="A0A317Q741"/>
<sequence length="76" mass="8182">MPGTNYQSELKQPPQPTARLALWSLVLLLCLPILMPLLLALVSVLMSLVWSTDAHAQAPIAMGTALPGNQRFGDSI</sequence>
<keyword evidence="3" id="KW-1185">Reference proteome</keyword>
<organism evidence="2 3">
    <name type="scientific">Pseudidiomarina maritima</name>
    <dbReference type="NCBI Taxonomy" id="519453"/>
    <lineage>
        <taxon>Bacteria</taxon>
        <taxon>Pseudomonadati</taxon>
        <taxon>Pseudomonadota</taxon>
        <taxon>Gammaproteobacteria</taxon>
        <taxon>Alteromonadales</taxon>
        <taxon>Idiomarinaceae</taxon>
        <taxon>Pseudidiomarina</taxon>
    </lineage>
</organism>
<proteinExistence type="predicted"/>
<protein>
    <submittedName>
        <fullName evidence="2">Uncharacterized protein</fullName>
    </submittedName>
</protein>
<gene>
    <name evidence="2" type="ORF">DET45_11237</name>
</gene>
<feature type="transmembrane region" description="Helical" evidence="1">
    <location>
        <begin position="20"/>
        <end position="50"/>
    </location>
</feature>
<dbReference type="EMBL" id="QGTT01000012">
    <property type="protein sequence ID" value="PWW11178.1"/>
    <property type="molecule type" value="Genomic_DNA"/>
</dbReference>
<reference evidence="2 3" key="1">
    <citation type="submission" date="2018-05" db="EMBL/GenBank/DDBJ databases">
        <title>Freshwater and sediment microbial communities from various areas in North America, analyzing microbe dynamics in response to fracking.</title>
        <authorList>
            <person name="Lamendella R."/>
        </authorList>
    </citation>
    <scope>NUCLEOTIDE SEQUENCE [LARGE SCALE GENOMIC DNA]</scope>
    <source>
        <strain evidence="2 3">125B1</strain>
    </source>
</reference>
<comment type="caution">
    <text evidence="2">The sequence shown here is derived from an EMBL/GenBank/DDBJ whole genome shotgun (WGS) entry which is preliminary data.</text>
</comment>
<keyword evidence="1" id="KW-0812">Transmembrane</keyword>
<dbReference type="RefSeq" id="WP_110076316.1">
    <property type="nucleotide sequence ID" value="NZ_QGTT01000012.1"/>
</dbReference>
<name>A0A317Q741_9GAMM</name>
<accession>A0A317Q741</accession>
<keyword evidence="1" id="KW-1133">Transmembrane helix</keyword>